<keyword evidence="3" id="KW-0472">Membrane</keyword>
<evidence type="ECO:0000259" key="6">
    <source>
        <dbReference type="Pfam" id="PF03717"/>
    </source>
</evidence>
<dbReference type="GO" id="GO:0046677">
    <property type="term" value="P:response to antibiotic"/>
    <property type="evidence" value="ECO:0007669"/>
    <property type="project" value="InterPro"/>
</dbReference>
<feature type="chain" id="PRO_5038338702" description="Serine-type D-Ala-D-Ala carboxypeptidase" evidence="4">
    <location>
        <begin position="19"/>
        <end position="678"/>
    </location>
</feature>
<evidence type="ECO:0000256" key="2">
    <source>
        <dbReference type="ARBA" id="ARBA00007171"/>
    </source>
</evidence>
<feature type="domain" description="Penicillin-binding protein transpeptidase" evidence="5">
    <location>
        <begin position="362"/>
        <end position="671"/>
    </location>
</feature>
<comment type="similarity">
    <text evidence="2">Belongs to the transpeptidase family.</text>
</comment>
<sequence length="678" mass="75544">MKKIGIILCLILSMVIFAGCSSKVENPEDTLKEYLDNWSNQKYDEMFSRLNGESVMLIRNQEWAFDERYEKVYSDLRIDNITAVFEPVDFKGEKIDLEEITEIVYPVDITMDSLAGEIAYTTHIKMVKEKNDEDKENWKVVWHPTQLLTGLESPTDKLSVRTLLPQRGEIFDRNGNGLAINGSLYQVSIVPNSTEDLEETAIRFAKVLGIDDEQVLKLAKQYPHRPDWAAPIQNLALNDPRAKELVAIPGVLLGQIDGRQYPSGDVTGHLIGHMGAITAEELQNRQGQGYTSTSIIGKNNLELVFEETLRGTPGAVISVTDESGKNGRVIAERSSVDGEDVHLTIDIDIQRKLVKSLNGEIGAGVVMDPATGEVLALVSEPAFDSNLRYLGLRDPRAMAMEDTTVLFERRFQNTYSPGSIFKPFTAVMGIEEKTLDPTEKINISGRRWQPNNSWGGYHITRVNESESQVDLNIAMMRSDNIYFAQQALRIGNDKMEAWAEKLGFGEPIPFEFPIYASAIANSGINTEVLLADTGYGQGQILVSPVHMTAMYSIFVNDGSMIQPRLISGNEPEFYRENIASTQTIDKVLNSLIAVVEDNRGSANRSNPGHSRKIAGKTGTAELKKDLNEQGGEQIGWYVSFDYEKKDLVTTIMIQNAQLRGGSAKAVNISNDFWRSIDQ</sequence>
<evidence type="ECO:0000313" key="8">
    <source>
        <dbReference type="EMBL" id="QNO14031.1"/>
    </source>
</evidence>
<gene>
    <name evidence="8" type="ORF">HYG86_04210</name>
</gene>
<dbReference type="InterPro" id="IPR001460">
    <property type="entry name" value="PCN-bd_Tpept"/>
</dbReference>
<dbReference type="Pfam" id="PF05223">
    <property type="entry name" value="MecA_N"/>
    <property type="match status" value="1"/>
</dbReference>
<dbReference type="InterPro" id="IPR050515">
    <property type="entry name" value="Beta-lactam/transpept"/>
</dbReference>
<dbReference type="Pfam" id="PF00905">
    <property type="entry name" value="Transpeptidase"/>
    <property type="match status" value="1"/>
</dbReference>
<protein>
    <recommendedName>
        <fullName evidence="10">Serine-type D-Ala-D-Ala carboxypeptidase</fullName>
    </recommendedName>
</protein>
<keyword evidence="4" id="KW-0732">Signal</keyword>
<organism evidence="8 9">
    <name type="scientific">Alkalicella caledoniensis</name>
    <dbReference type="NCBI Taxonomy" id="2731377"/>
    <lineage>
        <taxon>Bacteria</taxon>
        <taxon>Bacillati</taxon>
        <taxon>Bacillota</taxon>
        <taxon>Clostridia</taxon>
        <taxon>Eubacteriales</taxon>
        <taxon>Proteinivoracaceae</taxon>
        <taxon>Alkalicella</taxon>
    </lineage>
</organism>
<accession>A0A7G9W5R9</accession>
<evidence type="ECO:0000256" key="1">
    <source>
        <dbReference type="ARBA" id="ARBA00004370"/>
    </source>
</evidence>
<dbReference type="PROSITE" id="PS51257">
    <property type="entry name" value="PROKAR_LIPOPROTEIN"/>
    <property type="match status" value="1"/>
</dbReference>
<reference evidence="8 9" key="1">
    <citation type="submission" date="2020-07" db="EMBL/GenBank/DDBJ databases">
        <title>Alkalicella. sp. LB2 genome.</title>
        <authorList>
            <person name="Postec A."/>
            <person name="Quemeneur M."/>
        </authorList>
    </citation>
    <scope>NUCLEOTIDE SEQUENCE [LARGE SCALE GENOMIC DNA]</scope>
    <source>
        <strain evidence="8 9">LB2</strain>
    </source>
</reference>
<dbReference type="GO" id="GO:0071555">
    <property type="term" value="P:cell wall organization"/>
    <property type="evidence" value="ECO:0007669"/>
    <property type="project" value="TreeGrafter"/>
</dbReference>
<dbReference type="SUPFAM" id="SSF56519">
    <property type="entry name" value="Penicillin binding protein dimerisation domain"/>
    <property type="match status" value="1"/>
</dbReference>
<dbReference type="InterPro" id="IPR036138">
    <property type="entry name" value="PBP_dimer_sf"/>
</dbReference>
<dbReference type="GO" id="GO:0005886">
    <property type="term" value="C:plasma membrane"/>
    <property type="evidence" value="ECO:0007669"/>
    <property type="project" value="TreeGrafter"/>
</dbReference>
<dbReference type="Proteomes" id="UP000516160">
    <property type="component" value="Chromosome"/>
</dbReference>
<comment type="subcellular location">
    <subcellularLocation>
        <location evidence="1">Membrane</location>
    </subcellularLocation>
</comment>
<dbReference type="RefSeq" id="WP_213167694.1">
    <property type="nucleotide sequence ID" value="NZ_CP058559.1"/>
</dbReference>
<dbReference type="SUPFAM" id="SSF54427">
    <property type="entry name" value="NTF2-like"/>
    <property type="match status" value="1"/>
</dbReference>
<dbReference type="InterPro" id="IPR032710">
    <property type="entry name" value="NTF2-like_dom_sf"/>
</dbReference>
<evidence type="ECO:0008006" key="10">
    <source>
        <dbReference type="Google" id="ProtNLM"/>
    </source>
</evidence>
<dbReference type="Gene3D" id="3.30.1390.30">
    <property type="entry name" value="Penicillin-binding protein 2a, domain 3"/>
    <property type="match status" value="1"/>
</dbReference>
<evidence type="ECO:0000259" key="5">
    <source>
        <dbReference type="Pfam" id="PF00905"/>
    </source>
</evidence>
<feature type="domain" description="Penicillin-binding protein dimerisation" evidence="6">
    <location>
        <begin position="165"/>
        <end position="326"/>
    </location>
</feature>
<dbReference type="GO" id="GO:0071972">
    <property type="term" value="F:peptidoglycan L,D-transpeptidase activity"/>
    <property type="evidence" value="ECO:0007669"/>
    <property type="project" value="TreeGrafter"/>
</dbReference>
<dbReference type="PANTHER" id="PTHR30627:SF25">
    <property type="entry name" value="PENICILLIN-BINDING PROTEIN 3"/>
    <property type="match status" value="1"/>
</dbReference>
<dbReference type="Gene3D" id="3.10.450.100">
    <property type="entry name" value="NTF2-like, domain 1"/>
    <property type="match status" value="1"/>
</dbReference>
<keyword evidence="9" id="KW-1185">Reference proteome</keyword>
<dbReference type="Gene3D" id="3.40.710.10">
    <property type="entry name" value="DD-peptidase/beta-lactamase superfamily"/>
    <property type="match status" value="1"/>
</dbReference>
<dbReference type="AlphaFoldDB" id="A0A7G9W5R9"/>
<evidence type="ECO:0000256" key="4">
    <source>
        <dbReference type="SAM" id="SignalP"/>
    </source>
</evidence>
<dbReference type="Pfam" id="PF03717">
    <property type="entry name" value="PBP_dimer"/>
    <property type="match status" value="1"/>
</dbReference>
<evidence type="ECO:0000313" key="9">
    <source>
        <dbReference type="Proteomes" id="UP000516160"/>
    </source>
</evidence>
<dbReference type="SUPFAM" id="SSF56601">
    <property type="entry name" value="beta-lactamase/transpeptidase-like"/>
    <property type="match status" value="1"/>
</dbReference>
<feature type="signal peptide" evidence="4">
    <location>
        <begin position="1"/>
        <end position="18"/>
    </location>
</feature>
<dbReference type="InterPro" id="IPR005311">
    <property type="entry name" value="PBP_dimer"/>
</dbReference>
<dbReference type="InterPro" id="IPR012338">
    <property type="entry name" value="Beta-lactam/transpept-like"/>
</dbReference>
<proteinExistence type="inferred from homology"/>
<dbReference type="InterPro" id="IPR007887">
    <property type="entry name" value="MecA_N"/>
</dbReference>
<name>A0A7G9W5R9_ALKCA</name>
<feature type="domain" description="NTF2-like N-terminal transpeptidase" evidence="7">
    <location>
        <begin position="26"/>
        <end position="151"/>
    </location>
</feature>
<dbReference type="GO" id="GO:0008658">
    <property type="term" value="F:penicillin binding"/>
    <property type="evidence" value="ECO:0007669"/>
    <property type="project" value="InterPro"/>
</dbReference>
<dbReference type="EMBL" id="CP058559">
    <property type="protein sequence ID" value="QNO14031.1"/>
    <property type="molecule type" value="Genomic_DNA"/>
</dbReference>
<dbReference type="KEGG" id="acae:HYG86_04210"/>
<dbReference type="PANTHER" id="PTHR30627">
    <property type="entry name" value="PEPTIDOGLYCAN D,D-TRANSPEPTIDASE"/>
    <property type="match status" value="1"/>
</dbReference>
<dbReference type="Gene3D" id="3.90.1310.10">
    <property type="entry name" value="Penicillin-binding protein 2a (Domain 2)"/>
    <property type="match status" value="1"/>
</dbReference>
<evidence type="ECO:0000256" key="3">
    <source>
        <dbReference type="ARBA" id="ARBA00023136"/>
    </source>
</evidence>
<evidence type="ECO:0000259" key="7">
    <source>
        <dbReference type="Pfam" id="PF05223"/>
    </source>
</evidence>